<dbReference type="FunFam" id="1.25.40.10:FF:000031">
    <property type="entry name" value="Pentatricopeptide repeat-containing protein mitochondrial"/>
    <property type="match status" value="1"/>
</dbReference>
<evidence type="ECO:0000313" key="6">
    <source>
        <dbReference type="Proteomes" id="UP001603857"/>
    </source>
</evidence>
<dbReference type="Pfam" id="PF01535">
    <property type="entry name" value="PPR"/>
    <property type="match status" value="6"/>
</dbReference>
<keyword evidence="6" id="KW-1185">Reference proteome</keyword>
<feature type="repeat" description="PPR" evidence="3">
    <location>
        <begin position="503"/>
        <end position="533"/>
    </location>
</feature>
<dbReference type="SUPFAM" id="SSF53098">
    <property type="entry name" value="Ribonuclease H-like"/>
    <property type="match status" value="1"/>
</dbReference>
<comment type="similarity">
    <text evidence="1">Belongs to the PPR family. PCMP-H subfamily.</text>
</comment>
<comment type="caution">
    <text evidence="5">The sequence shown here is derived from an EMBL/GenBank/DDBJ whole genome shotgun (WGS) entry which is preliminary data.</text>
</comment>
<dbReference type="InterPro" id="IPR001584">
    <property type="entry name" value="Integrase_cat-core"/>
</dbReference>
<dbReference type="InterPro" id="IPR011990">
    <property type="entry name" value="TPR-like_helical_dom_sf"/>
</dbReference>
<feature type="domain" description="Integrase catalytic" evidence="4">
    <location>
        <begin position="885"/>
        <end position="984"/>
    </location>
</feature>
<dbReference type="NCBIfam" id="TIGR00756">
    <property type="entry name" value="PPR"/>
    <property type="match status" value="4"/>
</dbReference>
<dbReference type="FunFam" id="1.25.40.10:FF:000196">
    <property type="entry name" value="Pentatricopeptide repeat-containing protein At4g14850"/>
    <property type="match status" value="1"/>
</dbReference>
<evidence type="ECO:0000256" key="2">
    <source>
        <dbReference type="ARBA" id="ARBA00022737"/>
    </source>
</evidence>
<feature type="repeat" description="PPR" evidence="3">
    <location>
        <begin position="534"/>
        <end position="568"/>
    </location>
</feature>
<evidence type="ECO:0000259" key="4">
    <source>
        <dbReference type="PROSITE" id="PS50994"/>
    </source>
</evidence>
<evidence type="ECO:0000313" key="5">
    <source>
        <dbReference type="EMBL" id="KAL2320606.1"/>
    </source>
</evidence>
<dbReference type="InterPro" id="IPR032867">
    <property type="entry name" value="DYW_dom"/>
</dbReference>
<dbReference type="Pfam" id="PF13041">
    <property type="entry name" value="PPR_2"/>
    <property type="match status" value="2"/>
</dbReference>
<dbReference type="PANTHER" id="PTHR47926:SF520">
    <property type="entry name" value="DYW DOMAIN-CONTAINING PROTEIN"/>
    <property type="match status" value="1"/>
</dbReference>
<accession>A0ABD1LAR4</accession>
<feature type="repeat" description="PPR" evidence="3">
    <location>
        <begin position="433"/>
        <end position="467"/>
    </location>
</feature>
<feature type="repeat" description="PPR" evidence="3">
    <location>
        <begin position="231"/>
        <end position="265"/>
    </location>
</feature>
<dbReference type="InterPro" id="IPR012337">
    <property type="entry name" value="RNaseH-like_sf"/>
</dbReference>
<name>A0ABD1LAR4_9FABA</name>
<dbReference type="Pfam" id="PF14432">
    <property type="entry name" value="DYW_deaminase"/>
    <property type="match status" value="1"/>
</dbReference>
<feature type="repeat" description="PPR" evidence="3">
    <location>
        <begin position="332"/>
        <end position="366"/>
    </location>
</feature>
<dbReference type="Pfam" id="PF20431">
    <property type="entry name" value="E_motif"/>
    <property type="match status" value="1"/>
</dbReference>
<proteinExistence type="inferred from homology"/>
<reference evidence="5 6" key="1">
    <citation type="submission" date="2024-08" db="EMBL/GenBank/DDBJ databases">
        <title>Insights into the chromosomal genome structure of Flemingia macrophylla.</title>
        <authorList>
            <person name="Ding Y."/>
            <person name="Zhao Y."/>
            <person name="Bi W."/>
            <person name="Wu M."/>
            <person name="Zhao G."/>
            <person name="Gong Y."/>
            <person name="Li W."/>
            <person name="Zhang P."/>
        </authorList>
    </citation>
    <scope>NUCLEOTIDE SEQUENCE [LARGE SCALE GENOMIC DNA]</scope>
    <source>
        <strain evidence="5">DYQJB</strain>
        <tissue evidence="5">Leaf</tissue>
    </source>
</reference>
<dbReference type="FunFam" id="1.25.40.10:FF:000471">
    <property type="entry name" value="Putative pentatricopeptide repeat-containing protein, mitochondrial"/>
    <property type="match status" value="1"/>
</dbReference>
<dbReference type="InterPro" id="IPR002885">
    <property type="entry name" value="PPR_rpt"/>
</dbReference>
<dbReference type="InterPro" id="IPR046960">
    <property type="entry name" value="PPR_At4g14850-like_plant"/>
</dbReference>
<dbReference type="Proteomes" id="UP001603857">
    <property type="component" value="Unassembled WGS sequence"/>
</dbReference>
<dbReference type="AlphaFoldDB" id="A0ABD1LAR4"/>
<keyword evidence="2" id="KW-0677">Repeat</keyword>
<dbReference type="PANTHER" id="PTHR47926">
    <property type="entry name" value="PENTATRICOPEPTIDE REPEAT-CONTAINING PROTEIN"/>
    <property type="match status" value="1"/>
</dbReference>
<evidence type="ECO:0000256" key="1">
    <source>
        <dbReference type="ARBA" id="ARBA00006643"/>
    </source>
</evidence>
<dbReference type="PROSITE" id="PS51375">
    <property type="entry name" value="PPR"/>
    <property type="match status" value="5"/>
</dbReference>
<dbReference type="FunFam" id="1.25.40.10:FF:000201">
    <property type="entry name" value="Pentatricopeptide repeat-containing protein mitochondrial"/>
    <property type="match status" value="1"/>
</dbReference>
<dbReference type="Gene3D" id="3.30.420.10">
    <property type="entry name" value="Ribonuclease H-like superfamily/Ribonuclease H"/>
    <property type="match status" value="1"/>
</dbReference>
<gene>
    <name evidence="5" type="ORF">Fmac_029575</name>
</gene>
<dbReference type="EMBL" id="JBGMDY010000010">
    <property type="protein sequence ID" value="KAL2320606.1"/>
    <property type="molecule type" value="Genomic_DNA"/>
</dbReference>
<protein>
    <recommendedName>
        <fullName evidence="4">Integrase catalytic domain-containing protein</fullName>
    </recommendedName>
</protein>
<dbReference type="FunFam" id="1.25.40.10:FF:000366">
    <property type="entry name" value="Pentatricopeptide (PPR) repeat-containing protein"/>
    <property type="match status" value="1"/>
</dbReference>
<sequence length="1071" mass="120309">MPSNNPMEKGRGKEWKCGIGRVEIDMIRWLSGSKVLRPKALAAQGKKKKVVTSCLYSSAPLDSHSYYYATTLQQAIQNRHPNLGKSLHCLILKRGTSLDLFAQNILLNTYARFDSFHDASKLFDEMPLINTVSFVTLAQAFSRSHQFHRALHLLLRLFREGCEVNQFVFTTLLKLLVNMDLADACWSVHAYVYKLGHHVDAYVGTALIDAYSVCGNVDAARQVFDGICCKDMVSWTGMVACYAENYCHEDSLLLFCQMRILGHRPNHFTISAALKSCLGLEAFEVGKSVHGCALKECYDRNLYVGTALLELYTMSGEIAGAQRFFEEMPKDDLIPWSLMIARYAQSDKSEEALELFFRMRQSSVVPNNFTFASVLQACATLVLLNLGKQIHSCVLKVGLDSNVFVLNALMDVYAKCDEIENSMKLFAGSADKNDVSWNTIIVGNVQLGDGEKALNLFSNMLGYDIQPTEVTYSSVLRASASLVALEPGRQIHSLSIKTMYSKDTVVANSLIDMYAKCGRIDDARLTFDKMDKRDEVSWNSIICGYSMHGLGMEALNLFDMMQQTNCKPNKLTFVGVLSACSNAGLLEKGQAHFKSMLQNYGIEPCVEHYTCMVWLLGRSGQFDEAVKLIGEIPFQPSVMVWRALLGACVIHKNLDLGKVCAEHVLEMEPHDDATHVLLSNMYATARKWDNVASVRKNMKRKKVKKEPGLSWVENQGVIHYFAVGDTSHPDIKLIHAMLEWLNKKTREAGYVPDCNAVLLDVEDDEKERLLWVHSERLALVFGLIKTPAASGSINIGIINGSSSWCCWWFMFWTNISPTLSPMASMRPLMNSMTTCDQTRAAAARTRGLKTLEQKVMVTDLPQITAPSQVCEECVVSKQHRSQFSNGKSWRAKCVLELIHSDICEPINLSSNGGVDNKAYTPQQNGVSERKNRTILNMVRCLLTKSGISKAFWPETVNWSVHILNRSPIFAVRNMTPEEAWRGRKPTVDHFRIFGCIAYAHIPDKKRSKLDDKEPEFTMHRLSIPESQKFTVLETHKNLNSPLRTPSQETHTPSRAITALWSFPVSNSNKDQ</sequence>
<organism evidence="5 6">
    <name type="scientific">Flemingia macrophylla</name>
    <dbReference type="NCBI Taxonomy" id="520843"/>
    <lineage>
        <taxon>Eukaryota</taxon>
        <taxon>Viridiplantae</taxon>
        <taxon>Streptophyta</taxon>
        <taxon>Embryophyta</taxon>
        <taxon>Tracheophyta</taxon>
        <taxon>Spermatophyta</taxon>
        <taxon>Magnoliopsida</taxon>
        <taxon>eudicotyledons</taxon>
        <taxon>Gunneridae</taxon>
        <taxon>Pentapetalae</taxon>
        <taxon>rosids</taxon>
        <taxon>fabids</taxon>
        <taxon>Fabales</taxon>
        <taxon>Fabaceae</taxon>
        <taxon>Papilionoideae</taxon>
        <taxon>50 kb inversion clade</taxon>
        <taxon>NPAAA clade</taxon>
        <taxon>indigoferoid/millettioid clade</taxon>
        <taxon>Phaseoleae</taxon>
        <taxon>Flemingia</taxon>
    </lineage>
</organism>
<dbReference type="InterPro" id="IPR036397">
    <property type="entry name" value="RNaseH_sf"/>
</dbReference>
<dbReference type="Gene3D" id="1.25.40.10">
    <property type="entry name" value="Tetratricopeptide repeat domain"/>
    <property type="match status" value="6"/>
</dbReference>
<dbReference type="PROSITE" id="PS50994">
    <property type="entry name" value="INTEGRASE"/>
    <property type="match status" value="1"/>
</dbReference>
<evidence type="ECO:0000256" key="3">
    <source>
        <dbReference type="PROSITE-ProRule" id="PRU00708"/>
    </source>
</evidence>
<dbReference type="FunFam" id="1.25.40.10:FF:000397">
    <property type="entry name" value="Pentatricopeptide repeat-containing protein At2g40720"/>
    <property type="match status" value="1"/>
</dbReference>
<dbReference type="InterPro" id="IPR046848">
    <property type="entry name" value="E_motif"/>
</dbReference>